<reference evidence="1" key="1">
    <citation type="submission" date="2017-08" db="EMBL/GenBank/DDBJ databases">
        <title>Genome sequence of Candidatus Hamiltonella defensa from Acyrthosiphon pisum strain MI47.</title>
        <authorList>
            <person name="Patel V.A."/>
            <person name="Chevignon G."/>
            <person name="Russell J.A."/>
            <person name="Oliver K.M."/>
        </authorList>
    </citation>
    <scope>NUCLEOTIDE SEQUENCE</scope>
    <source>
        <strain evidence="1">MI47</strain>
        <plasmid evidence="1">p3_M47_H.defensa</plasmid>
    </source>
</reference>
<protein>
    <recommendedName>
        <fullName evidence="4">Bacteriocin</fullName>
    </recommendedName>
</protein>
<dbReference type="EMBL" id="CP022935">
    <property type="protein sequence ID" value="ASV34564.1"/>
    <property type="molecule type" value="Genomic_DNA"/>
</dbReference>
<gene>
    <name evidence="1" type="ORF">CJJ18_11290</name>
    <name evidence="2" type="ORF">CJJ18_11430</name>
</gene>
<dbReference type="GO" id="GO:0042742">
    <property type="term" value="P:defense response to bacterium"/>
    <property type="evidence" value="ECO:0007669"/>
    <property type="project" value="InterPro"/>
</dbReference>
<proteinExistence type="predicted"/>
<name>A0A4P2SPK6_9ENTR</name>
<accession>A0A4P2SPK6</accession>
<evidence type="ECO:0000313" key="2">
    <source>
        <dbReference type="EMBL" id="ASV34576.1"/>
    </source>
</evidence>
<evidence type="ECO:0008006" key="4">
    <source>
        <dbReference type="Google" id="ProtNLM"/>
    </source>
</evidence>
<dbReference type="Pfam" id="PF10439">
    <property type="entry name" value="Bacteriocin_IIc"/>
    <property type="match status" value="1"/>
</dbReference>
<dbReference type="Proteomes" id="UP000792865">
    <property type="component" value="Plasmid p3_M47_H.defensa"/>
</dbReference>
<dbReference type="InterPro" id="IPR019493">
    <property type="entry name" value="Bacteriocin_IIb_lactacin-rel"/>
</dbReference>
<keyword evidence="1" id="KW-0614">Plasmid</keyword>
<dbReference type="AlphaFoldDB" id="A0A4P2SPK6"/>
<dbReference type="RefSeq" id="WP_095034968.1">
    <property type="nucleotide sequence ID" value="NZ_CAWNYN010000004.1"/>
</dbReference>
<sequence length="63" mass="6202">MKKLNENELKIISGGQGSKDPYVNNTPTKVVIGALTGVTVCSPAGPVGAGVCAVIGGFIGAAM</sequence>
<evidence type="ECO:0000313" key="3">
    <source>
        <dbReference type="Proteomes" id="UP000792865"/>
    </source>
</evidence>
<organism evidence="1 3">
    <name type="scientific">Candidatus Williamhamiltonella defendens</name>
    <dbReference type="NCBI Taxonomy" id="138072"/>
    <lineage>
        <taxon>Bacteria</taxon>
        <taxon>Pseudomonadati</taxon>
        <taxon>Pseudomonadota</taxon>
        <taxon>Gammaproteobacteria</taxon>
        <taxon>Enterobacterales</taxon>
        <taxon>Enterobacteriaceae</taxon>
        <taxon>aphid secondary symbionts</taxon>
        <taxon>Candidatus Williamhamiltonella</taxon>
    </lineage>
</organism>
<evidence type="ECO:0000313" key="1">
    <source>
        <dbReference type="EMBL" id="ASV34564.1"/>
    </source>
</evidence>
<dbReference type="EMBL" id="CP022935">
    <property type="protein sequence ID" value="ASV34576.1"/>
    <property type="molecule type" value="Genomic_DNA"/>
</dbReference>
<geneLocation type="plasmid" evidence="1 3">
    <name>p3_M47_H.defensa</name>
</geneLocation>